<keyword evidence="3" id="KW-1185">Reference proteome</keyword>
<organism evidence="2 3">
    <name type="scientific">Cryptosporangium japonicum</name>
    <dbReference type="NCBI Taxonomy" id="80872"/>
    <lineage>
        <taxon>Bacteria</taxon>
        <taxon>Bacillati</taxon>
        <taxon>Actinomycetota</taxon>
        <taxon>Actinomycetes</taxon>
        <taxon>Cryptosporangiales</taxon>
        <taxon>Cryptosporangiaceae</taxon>
        <taxon>Cryptosporangium</taxon>
    </lineage>
</organism>
<gene>
    <name evidence="2" type="ORF">GCM10009539_08380</name>
</gene>
<evidence type="ECO:0000313" key="3">
    <source>
        <dbReference type="Proteomes" id="UP001500967"/>
    </source>
</evidence>
<dbReference type="InterPro" id="IPR043917">
    <property type="entry name" value="DUF5753"/>
</dbReference>
<protein>
    <submittedName>
        <fullName evidence="2">Helix-turn-helix transcriptional regulator</fullName>
    </submittedName>
</protein>
<comment type="caution">
    <text evidence="2">The sequence shown here is derived from an EMBL/GenBank/DDBJ whole genome shotgun (WGS) entry which is preliminary data.</text>
</comment>
<dbReference type="RefSeq" id="WP_344647388.1">
    <property type="nucleotide sequence ID" value="NZ_BAAAGX010000004.1"/>
</dbReference>
<dbReference type="SMART" id="SM00530">
    <property type="entry name" value="HTH_XRE"/>
    <property type="match status" value="1"/>
</dbReference>
<dbReference type="Proteomes" id="UP001500967">
    <property type="component" value="Unassembled WGS sequence"/>
</dbReference>
<evidence type="ECO:0000313" key="2">
    <source>
        <dbReference type="EMBL" id="GAA0225432.1"/>
    </source>
</evidence>
<feature type="domain" description="HTH cro/C1-type" evidence="1">
    <location>
        <begin position="17"/>
        <end position="71"/>
    </location>
</feature>
<dbReference type="PROSITE" id="PS50943">
    <property type="entry name" value="HTH_CROC1"/>
    <property type="match status" value="1"/>
</dbReference>
<dbReference type="Pfam" id="PF13560">
    <property type="entry name" value="HTH_31"/>
    <property type="match status" value="1"/>
</dbReference>
<dbReference type="SUPFAM" id="SSF47413">
    <property type="entry name" value="lambda repressor-like DNA-binding domains"/>
    <property type="match status" value="1"/>
</dbReference>
<dbReference type="EMBL" id="BAAAGX010000004">
    <property type="protein sequence ID" value="GAA0225432.1"/>
    <property type="molecule type" value="Genomic_DNA"/>
</dbReference>
<dbReference type="Gene3D" id="1.10.260.40">
    <property type="entry name" value="lambda repressor-like DNA-binding domains"/>
    <property type="match status" value="1"/>
</dbReference>
<dbReference type="Pfam" id="PF19054">
    <property type="entry name" value="DUF5753"/>
    <property type="match status" value="1"/>
</dbReference>
<accession>A0ABN0TMH8</accession>
<sequence length="302" mass="34316">MGRLDPLVRRRHVGHQLRRYREAAGKYQSDVMGAMDWSKSKINRVENGVVAVTTVDLLHLLRYYGVDDEESTRHLLEAARESRRHSNWSEFRDYVSPEYYSFVAHEASARMIRSFQPLVVPGLLQTDEYASAVVGSYNRRTADVVKKRVELRTRRQVVLERDERPALCFLLSEAVISFRVGDARVMRGQLRRLIEVAERPGVTVRIVPFSYGIYPHWREPYVLLEIEEPANGDDAGDLVLYLETPRGELLTSVASGDETGSGRRPSPCPTDWLDDHVTLEAEAGDLELTLGKLHEALARVSA</sequence>
<name>A0ABN0TMH8_9ACTN</name>
<dbReference type="InterPro" id="IPR001387">
    <property type="entry name" value="Cro/C1-type_HTH"/>
</dbReference>
<dbReference type="InterPro" id="IPR010982">
    <property type="entry name" value="Lambda_DNA-bd_dom_sf"/>
</dbReference>
<dbReference type="CDD" id="cd00093">
    <property type="entry name" value="HTH_XRE"/>
    <property type="match status" value="1"/>
</dbReference>
<reference evidence="2 3" key="1">
    <citation type="journal article" date="2019" name="Int. J. Syst. Evol. Microbiol.">
        <title>The Global Catalogue of Microorganisms (GCM) 10K type strain sequencing project: providing services to taxonomists for standard genome sequencing and annotation.</title>
        <authorList>
            <consortium name="The Broad Institute Genomics Platform"/>
            <consortium name="The Broad Institute Genome Sequencing Center for Infectious Disease"/>
            <person name="Wu L."/>
            <person name="Ma J."/>
        </authorList>
    </citation>
    <scope>NUCLEOTIDE SEQUENCE [LARGE SCALE GENOMIC DNA]</scope>
    <source>
        <strain evidence="2 3">JCM 10425</strain>
    </source>
</reference>
<proteinExistence type="predicted"/>
<evidence type="ECO:0000259" key="1">
    <source>
        <dbReference type="PROSITE" id="PS50943"/>
    </source>
</evidence>